<feature type="transmembrane region" description="Helical" evidence="10">
    <location>
        <begin position="207"/>
        <end position="228"/>
    </location>
</feature>
<feature type="transmembrane region" description="Helical" evidence="10">
    <location>
        <begin position="399"/>
        <end position="418"/>
    </location>
</feature>
<keyword evidence="9" id="KW-0080">Bacteriocin transport</keyword>
<dbReference type="GO" id="GO:0015031">
    <property type="term" value="P:protein transport"/>
    <property type="evidence" value="ECO:0007669"/>
    <property type="project" value="UniProtKB-KW"/>
</dbReference>
<dbReference type="Pfam" id="PF00664">
    <property type="entry name" value="ABC_membrane"/>
    <property type="match status" value="1"/>
</dbReference>
<dbReference type="PANTHER" id="PTHR24221">
    <property type="entry name" value="ATP-BINDING CASSETTE SUB-FAMILY B"/>
    <property type="match status" value="1"/>
</dbReference>
<name>A0A5M9WYK0_PAEAM</name>
<keyword evidence="8 10" id="KW-0472">Membrane</keyword>
<dbReference type="InterPro" id="IPR003593">
    <property type="entry name" value="AAA+_ATPase"/>
</dbReference>
<feature type="transmembrane region" description="Helical" evidence="10">
    <location>
        <begin position="281"/>
        <end position="303"/>
    </location>
</feature>
<dbReference type="GO" id="GO:0006508">
    <property type="term" value="P:proteolysis"/>
    <property type="evidence" value="ECO:0007669"/>
    <property type="project" value="InterPro"/>
</dbReference>
<dbReference type="AlphaFoldDB" id="A0A5M9WYK0"/>
<comment type="caution">
    <text evidence="14">The sequence shown here is derived from an EMBL/GenBank/DDBJ whole genome shotgun (WGS) entry which is preliminary data.</text>
</comment>
<feature type="transmembrane region" description="Helical" evidence="10">
    <location>
        <begin position="168"/>
        <end position="192"/>
    </location>
</feature>
<organism evidence="14 15">
    <name type="scientific">Paenibacillus amylolyticus</name>
    <dbReference type="NCBI Taxonomy" id="1451"/>
    <lineage>
        <taxon>Bacteria</taxon>
        <taxon>Bacillati</taxon>
        <taxon>Bacillota</taxon>
        <taxon>Bacilli</taxon>
        <taxon>Bacillales</taxon>
        <taxon>Paenibacillaceae</taxon>
        <taxon>Paenibacillus</taxon>
    </lineage>
</organism>
<dbReference type="GO" id="GO:0043213">
    <property type="term" value="P:bacteriocin transport"/>
    <property type="evidence" value="ECO:0007669"/>
    <property type="project" value="UniProtKB-KW"/>
</dbReference>
<dbReference type="GO" id="GO:0034040">
    <property type="term" value="F:ATPase-coupled lipid transmembrane transporter activity"/>
    <property type="evidence" value="ECO:0007669"/>
    <property type="project" value="TreeGrafter"/>
</dbReference>
<feature type="domain" description="ABC transporter" evidence="11">
    <location>
        <begin position="485"/>
        <end position="705"/>
    </location>
</feature>
<dbReference type="PROSITE" id="PS50990">
    <property type="entry name" value="PEPTIDASE_C39"/>
    <property type="match status" value="1"/>
</dbReference>
<dbReference type="PANTHER" id="PTHR24221:SF654">
    <property type="entry name" value="ATP-BINDING CASSETTE SUB-FAMILY B MEMBER 6"/>
    <property type="match status" value="1"/>
</dbReference>
<keyword evidence="3" id="KW-0547">Nucleotide-binding</keyword>
<dbReference type="Gene3D" id="3.90.70.10">
    <property type="entry name" value="Cysteine proteinases"/>
    <property type="match status" value="1"/>
</dbReference>
<evidence type="ECO:0000256" key="10">
    <source>
        <dbReference type="SAM" id="Phobius"/>
    </source>
</evidence>
<dbReference type="Pfam" id="PF03412">
    <property type="entry name" value="Peptidase_C39"/>
    <property type="match status" value="1"/>
</dbReference>
<dbReference type="InterPro" id="IPR039421">
    <property type="entry name" value="Type_1_exporter"/>
</dbReference>
<dbReference type="InterPro" id="IPR027417">
    <property type="entry name" value="P-loop_NTPase"/>
</dbReference>
<sequence>MSKVKFFHTKQIGKYDCGIACASSVYRYYGYDYSVDYLSDYLPSENRYSLREMVILLSIENHLKTRIVEVDKNRMSEVLENIKFPFISLCSVNNQGHYVVVYEWNSKTNKLKISDPSNEGITNISLSQFQKMSNGIFLLIEGQFSSVKSESSKSSFFILIKDIVRNNLLSILFSFLISVIIVILAIVGSFYFKLVVDYIIPRSLDNFIFQLCLVFVGVVLLHGLFIYLRGKLIIKLSNNLDKSLSNKYFEKLIKLKINFFENRADGEVISRFNDVSFIRGFISVTFVSALLDFVIVLSLGFIIYKFNSILFIVLLAFILILGALTVLFYGSIQVRSRDLMLTKAETNSYLVHFLKFMPTIFSLNKKKYFINRFQGVFGEQLKALLKDQKNDNLFSTCKFLVQGIFFVVFISIGAQQIIADSLTLGDLLFINSLVSFMMGSLEGLLTLQSDFQKAVVSVSRYTDILKYPERKLSEHKLNLEHVNTININDLSYQFPNNKTVFEEVDLNVNAGDKVVCVGESGAGKSTFAKLIVGLYESKPNQIRINGKDITDYSEESLRKEMMLIGEAPFLFKGSIRENLVMGENISDGEILNACRLAECLEIIETLPGGLDYLITENGTNLSSGQRQRLAYARLILLNPSVIILDEALSNVDEVSLKRIYDHMIDMKATIIYITHNTNLIEQFDRKIIFKDRRIYETVNRKDFNYE</sequence>
<proteinExistence type="predicted"/>
<evidence type="ECO:0000256" key="4">
    <source>
        <dbReference type="ARBA" id="ARBA00022807"/>
    </source>
</evidence>
<dbReference type="GO" id="GO:0005524">
    <property type="term" value="F:ATP binding"/>
    <property type="evidence" value="ECO:0007669"/>
    <property type="project" value="UniProtKB-KW"/>
</dbReference>
<evidence type="ECO:0000259" key="13">
    <source>
        <dbReference type="PROSITE" id="PS50990"/>
    </source>
</evidence>
<dbReference type="Gene3D" id="1.20.1560.10">
    <property type="entry name" value="ABC transporter type 1, transmembrane domain"/>
    <property type="match status" value="1"/>
</dbReference>
<gene>
    <name evidence="14" type="ORF">EC604_22760</name>
</gene>
<feature type="domain" description="Peptidase C39" evidence="13">
    <location>
        <begin position="11"/>
        <end position="140"/>
    </location>
</feature>
<dbReference type="GO" id="GO:0016887">
    <property type="term" value="F:ATP hydrolysis activity"/>
    <property type="evidence" value="ECO:0007669"/>
    <property type="project" value="InterPro"/>
</dbReference>
<dbReference type="InterPro" id="IPR003439">
    <property type="entry name" value="ABC_transporter-like_ATP-bd"/>
</dbReference>
<dbReference type="GO" id="GO:0140359">
    <property type="term" value="F:ABC-type transporter activity"/>
    <property type="evidence" value="ECO:0007669"/>
    <property type="project" value="InterPro"/>
</dbReference>
<keyword evidence="6" id="KW-0813">Transport</keyword>
<keyword evidence="7 10" id="KW-1133">Transmembrane helix</keyword>
<keyword evidence="5" id="KW-0067">ATP-binding</keyword>
<dbReference type="SUPFAM" id="SSF90123">
    <property type="entry name" value="ABC transporter transmembrane region"/>
    <property type="match status" value="1"/>
</dbReference>
<dbReference type="RefSeq" id="WP_123066347.1">
    <property type="nucleotide sequence ID" value="NZ_RIAS01000015.1"/>
</dbReference>
<evidence type="ECO:0000256" key="7">
    <source>
        <dbReference type="ARBA" id="ARBA00022989"/>
    </source>
</evidence>
<keyword evidence="4" id="KW-0645">Protease</keyword>
<evidence type="ECO:0000259" key="12">
    <source>
        <dbReference type="PROSITE" id="PS50929"/>
    </source>
</evidence>
<dbReference type="EMBL" id="RIAS01000015">
    <property type="protein sequence ID" value="KAA8786655.1"/>
    <property type="molecule type" value="Genomic_DNA"/>
</dbReference>
<dbReference type="GO" id="GO:0005886">
    <property type="term" value="C:plasma membrane"/>
    <property type="evidence" value="ECO:0007669"/>
    <property type="project" value="UniProtKB-SubCell"/>
</dbReference>
<dbReference type="InterPro" id="IPR005074">
    <property type="entry name" value="Peptidase_C39"/>
</dbReference>
<reference evidence="14 15" key="1">
    <citation type="journal article" date="2019" name="J. Ind. Microbiol. Biotechnol.">
        <title>Paenibacillus amylolyticus 27C64 has a diverse set of carbohydrate-active enzymes and complete pectin deconstruction system.</title>
        <authorList>
            <person name="Keggi C."/>
            <person name="Doran-Peterson J."/>
        </authorList>
    </citation>
    <scope>NUCLEOTIDE SEQUENCE [LARGE SCALE GENOMIC DNA]</scope>
    <source>
        <strain evidence="14 15">27C64</strain>
    </source>
</reference>
<feature type="transmembrane region" description="Helical" evidence="10">
    <location>
        <begin position="309"/>
        <end position="330"/>
    </location>
</feature>
<dbReference type="InterPro" id="IPR036640">
    <property type="entry name" value="ABC1_TM_sf"/>
</dbReference>
<evidence type="ECO:0000256" key="8">
    <source>
        <dbReference type="ARBA" id="ARBA00023136"/>
    </source>
</evidence>
<evidence type="ECO:0000313" key="15">
    <source>
        <dbReference type="Proteomes" id="UP000323664"/>
    </source>
</evidence>
<dbReference type="Proteomes" id="UP000323664">
    <property type="component" value="Unassembled WGS sequence"/>
</dbReference>
<feature type="domain" description="ABC transmembrane type-1" evidence="12">
    <location>
        <begin position="172"/>
        <end position="453"/>
    </location>
</feature>
<evidence type="ECO:0000313" key="14">
    <source>
        <dbReference type="EMBL" id="KAA8786655.1"/>
    </source>
</evidence>
<keyword evidence="6" id="KW-0653">Protein transport</keyword>
<evidence type="ECO:0000256" key="5">
    <source>
        <dbReference type="ARBA" id="ARBA00022840"/>
    </source>
</evidence>
<comment type="subcellular location">
    <subcellularLocation>
        <location evidence="1">Cell membrane</location>
        <topology evidence="1">Multi-pass membrane protein</topology>
    </subcellularLocation>
</comment>
<protein>
    <submittedName>
        <fullName evidence="14">Peptidase domain-containing ABC transporter</fullName>
    </submittedName>
</protein>
<dbReference type="OrthoDB" id="9762778at2"/>
<keyword evidence="4" id="KW-0378">Hydrolase</keyword>
<keyword evidence="2 10" id="KW-0812">Transmembrane</keyword>
<accession>A0A5M9WYK0</accession>
<dbReference type="Gene3D" id="3.40.50.300">
    <property type="entry name" value="P-loop containing nucleotide triphosphate hydrolases"/>
    <property type="match status" value="1"/>
</dbReference>
<dbReference type="InterPro" id="IPR011527">
    <property type="entry name" value="ABC1_TM_dom"/>
</dbReference>
<evidence type="ECO:0000256" key="9">
    <source>
        <dbReference type="ARBA" id="ARBA00043264"/>
    </source>
</evidence>
<dbReference type="Pfam" id="PF00005">
    <property type="entry name" value="ABC_tran"/>
    <property type="match status" value="1"/>
</dbReference>
<dbReference type="GO" id="GO:0008234">
    <property type="term" value="F:cysteine-type peptidase activity"/>
    <property type="evidence" value="ECO:0007669"/>
    <property type="project" value="UniProtKB-KW"/>
</dbReference>
<keyword evidence="4" id="KW-0788">Thiol protease</keyword>
<evidence type="ECO:0000259" key="11">
    <source>
        <dbReference type="PROSITE" id="PS50893"/>
    </source>
</evidence>
<evidence type="ECO:0000256" key="1">
    <source>
        <dbReference type="ARBA" id="ARBA00004651"/>
    </source>
</evidence>
<evidence type="ECO:0000256" key="2">
    <source>
        <dbReference type="ARBA" id="ARBA00022692"/>
    </source>
</evidence>
<dbReference type="PROSITE" id="PS50929">
    <property type="entry name" value="ABC_TM1F"/>
    <property type="match status" value="1"/>
</dbReference>
<dbReference type="SUPFAM" id="SSF52540">
    <property type="entry name" value="P-loop containing nucleoside triphosphate hydrolases"/>
    <property type="match status" value="1"/>
</dbReference>
<dbReference type="CDD" id="cd18570">
    <property type="entry name" value="ABC_6TM_PCAT1_LagD_like"/>
    <property type="match status" value="1"/>
</dbReference>
<evidence type="ECO:0000256" key="3">
    <source>
        <dbReference type="ARBA" id="ARBA00022741"/>
    </source>
</evidence>
<dbReference type="PROSITE" id="PS50893">
    <property type="entry name" value="ABC_TRANSPORTER_2"/>
    <property type="match status" value="1"/>
</dbReference>
<dbReference type="SMART" id="SM00382">
    <property type="entry name" value="AAA"/>
    <property type="match status" value="1"/>
</dbReference>
<evidence type="ECO:0000256" key="6">
    <source>
        <dbReference type="ARBA" id="ARBA00022927"/>
    </source>
</evidence>